<keyword evidence="2" id="KW-0812">Transmembrane</keyword>
<evidence type="ECO:0000313" key="4">
    <source>
        <dbReference type="Proteomes" id="UP001056132"/>
    </source>
</evidence>
<dbReference type="Proteomes" id="UP001056132">
    <property type="component" value="Chromosome 1"/>
</dbReference>
<organism evidence="3 4">
    <name type="scientific">Cupriavidus campinensis</name>
    <dbReference type="NCBI Taxonomy" id="151783"/>
    <lineage>
        <taxon>Bacteria</taxon>
        <taxon>Pseudomonadati</taxon>
        <taxon>Pseudomonadota</taxon>
        <taxon>Betaproteobacteria</taxon>
        <taxon>Burkholderiales</taxon>
        <taxon>Burkholderiaceae</taxon>
        <taxon>Cupriavidus</taxon>
    </lineage>
</organism>
<feature type="transmembrane region" description="Helical" evidence="2">
    <location>
        <begin position="149"/>
        <end position="169"/>
    </location>
</feature>
<evidence type="ECO:0000256" key="1">
    <source>
        <dbReference type="SAM" id="MobiDB-lite"/>
    </source>
</evidence>
<feature type="transmembrane region" description="Helical" evidence="2">
    <location>
        <begin position="335"/>
        <end position="355"/>
    </location>
</feature>
<feature type="transmembrane region" description="Helical" evidence="2">
    <location>
        <begin position="181"/>
        <end position="210"/>
    </location>
</feature>
<gene>
    <name evidence="3" type="ORF">M5D45_03520</name>
</gene>
<feature type="transmembrane region" description="Helical" evidence="2">
    <location>
        <begin position="65"/>
        <end position="83"/>
    </location>
</feature>
<protein>
    <submittedName>
        <fullName evidence="3">Oligosaccharide repeat unit polymerase</fullName>
    </submittedName>
</protein>
<evidence type="ECO:0000256" key="2">
    <source>
        <dbReference type="SAM" id="Phobius"/>
    </source>
</evidence>
<dbReference type="NCBIfam" id="TIGR04370">
    <property type="entry name" value="glyco_rpt_poly"/>
    <property type="match status" value="1"/>
</dbReference>
<dbReference type="EMBL" id="CP097330">
    <property type="protein sequence ID" value="URF04925.1"/>
    <property type="molecule type" value="Genomic_DNA"/>
</dbReference>
<feature type="transmembrane region" description="Helical" evidence="2">
    <location>
        <begin position="222"/>
        <end position="241"/>
    </location>
</feature>
<feature type="transmembrane region" description="Helical" evidence="2">
    <location>
        <begin position="38"/>
        <end position="58"/>
    </location>
</feature>
<dbReference type="RefSeq" id="WP_250025096.1">
    <property type="nucleotide sequence ID" value="NZ_CP097330.1"/>
</dbReference>
<accession>A0AAE9I1U3</accession>
<reference evidence="3" key="2">
    <citation type="submission" date="2022-05" db="EMBL/GenBank/DDBJ databases">
        <authorList>
            <person name="Kunte H.-J."/>
        </authorList>
    </citation>
    <scope>NUCLEOTIDE SEQUENCE</scope>
    <source>
        <strain evidence="3">G5</strain>
    </source>
</reference>
<evidence type="ECO:0000313" key="3">
    <source>
        <dbReference type="EMBL" id="URF04925.1"/>
    </source>
</evidence>
<name>A0AAE9I1U3_9BURK</name>
<keyword evidence="2" id="KW-0472">Membrane</keyword>
<feature type="compositionally biased region" description="Basic residues" evidence="1">
    <location>
        <begin position="424"/>
        <end position="438"/>
    </location>
</feature>
<feature type="transmembrane region" description="Helical" evidence="2">
    <location>
        <begin position="98"/>
        <end position="119"/>
    </location>
</feature>
<reference evidence="3" key="1">
    <citation type="journal article" date="2022" name="Microbiol. Resour. Announc.">
        <title>Genome Sequence of Cupriavidus campinensis Strain G5, a Member of a Bacterial Consortium Capable of Polyethylene Degradation.</title>
        <authorList>
            <person name="Schneider B."/>
            <person name="Pfeiffer F."/>
            <person name="Dyall-Smith M."/>
            <person name="Kunte H.J."/>
        </authorList>
    </citation>
    <scope>NUCLEOTIDE SEQUENCE</scope>
    <source>
        <strain evidence="3">G5</strain>
    </source>
</reference>
<dbReference type="AlphaFoldDB" id="A0AAE9I1U3"/>
<keyword evidence="2" id="KW-1133">Transmembrane helix</keyword>
<feature type="transmembrane region" description="Helical" evidence="2">
    <location>
        <begin position="384"/>
        <end position="402"/>
    </location>
</feature>
<feature type="region of interest" description="Disordered" evidence="1">
    <location>
        <begin position="422"/>
        <end position="465"/>
    </location>
</feature>
<sequence>MNLPAVHKNDMLAICALLALIGLAISVAGKLGPGNPFSIFFSLWLCITVGLMVARGTFSPASPYIWQLLASMLCVYLAFAVAARRGNRCPPASVEMDYRIYCLAWAQWAVLAVVPLLYLKATQLAGGSILSRTGYIALRTALIEEGAGGYGLLAYFVPLAFVVASIRLVQFVATRKGLLDLIISVGSATAMAFLCTGRTFFLMMFCFLAFPLISTGKLRLRGAVILGVMLLASFIVVALLTRKGLDHHASLTANVESILRMLKVYVLSPTMAMAVVADGNPEPLALGGYSLRFFQILLTKLTGIEFESPPLIRDYVHVPDRINVFTVMDPYFRDFGAAGVVGFAVASAALHFSLFRLMRHRGGPWIFIYSATLFPLVMQFFQDMYATLLSTWVQVFFWYMLFVRFSATKTVNAPIPPAGSLPGVRHRIGPAPRARRAGRRDVQPRSPIPAHPASTAAAGGRGSAR</sequence>
<dbReference type="KEGG" id="ccam:M5D45_03520"/>
<proteinExistence type="predicted"/>